<dbReference type="AlphaFoldDB" id="A0A835Y1M4"/>
<dbReference type="OrthoDB" id="524569at2759"/>
<organism evidence="1 2">
    <name type="scientific">Edaphochlamys debaryana</name>
    <dbReference type="NCBI Taxonomy" id="47281"/>
    <lineage>
        <taxon>Eukaryota</taxon>
        <taxon>Viridiplantae</taxon>
        <taxon>Chlorophyta</taxon>
        <taxon>core chlorophytes</taxon>
        <taxon>Chlorophyceae</taxon>
        <taxon>CS clade</taxon>
        <taxon>Chlamydomonadales</taxon>
        <taxon>Chlamydomonadales incertae sedis</taxon>
        <taxon>Edaphochlamys</taxon>
    </lineage>
</organism>
<comment type="caution">
    <text evidence="1">The sequence shown here is derived from an EMBL/GenBank/DDBJ whole genome shotgun (WGS) entry which is preliminary data.</text>
</comment>
<keyword evidence="2" id="KW-1185">Reference proteome</keyword>
<gene>
    <name evidence="1" type="ORF">HYH03_007623</name>
</gene>
<reference evidence="1" key="1">
    <citation type="journal article" date="2020" name="bioRxiv">
        <title>Comparative genomics of Chlamydomonas.</title>
        <authorList>
            <person name="Craig R.J."/>
            <person name="Hasan A.R."/>
            <person name="Ness R.W."/>
            <person name="Keightley P.D."/>
        </authorList>
    </citation>
    <scope>NUCLEOTIDE SEQUENCE</scope>
    <source>
        <strain evidence="1">CCAP 11/70</strain>
    </source>
</reference>
<proteinExistence type="predicted"/>
<evidence type="ECO:0000313" key="1">
    <source>
        <dbReference type="EMBL" id="KAG2494268.1"/>
    </source>
</evidence>
<evidence type="ECO:0000313" key="2">
    <source>
        <dbReference type="Proteomes" id="UP000612055"/>
    </source>
</evidence>
<dbReference type="EMBL" id="JAEHOE010000032">
    <property type="protein sequence ID" value="KAG2494268.1"/>
    <property type="molecule type" value="Genomic_DNA"/>
</dbReference>
<protein>
    <submittedName>
        <fullName evidence="1">Uncharacterized protein</fullName>
    </submittedName>
</protein>
<accession>A0A835Y1M4</accession>
<name>A0A835Y1M4_9CHLO</name>
<dbReference type="Proteomes" id="UP000612055">
    <property type="component" value="Unassembled WGS sequence"/>
</dbReference>
<sequence length="730" mass="78303">MRGRPDARYLVYVCFKPGGVAGAEATERNVWKRCCGLGDRMRGIQFLTRIAAATKRVLLVWQESPAPLERFLVPGAIDWRLTPELGIDPARDLVQGATHFKVTSIHELDLTGTELHHFKQAVLQATDAALSSVGIGRGQPFLALHLRLGGQIGETNPVHRFSLGTLVDTLAVSTLCAKSLLSKHLPQDRQPAGHGPWLRGALASVMGWGLKDPMPLVLVTDNDLLRRKAKTGCIPPWSSPNVRPVHIEVYEAEWLPGGASPNASAAEEALVRAHVASLADFGILAKSACAVFSPSGFGNQAQLLRSHPDCAALLARDYLSTVERLCWLHDYVAWHRSMRGRPDARYLVYVCFKPGGVAGAEATERNVWKRCCGLGDRMRGIQFLTRIAAATKRVLLVWQESPAPLERFLVPGAIDWRLTPDLGIDPARDLVQGATHFKVTSKHEHDLNGTELHRFKQAVLQGFLSGPDSPRFVTVSTNAAATEDVGDPVPPLPLGPGLATLAQALFRLSPEVEQATDAALSSVRIGRGQPFLALHLRLGGQIGESGAVERFSLGSLLDTLAFSTLCAGSLLSKYPAQDSQPAGRGQWLPGIGAGALGGAVGWGLKSDIPHVLITDNEALRLKVKTGYIPPWSSPGVQPVHIEVHQAEWVPGGASPNASAAEEALVRAHVASLADFGILVKSACVVFSPSGFGNQAQLLRSHPDCAALLTRDYLSTPVLGSRAKGAARLLD</sequence>